<organism evidence="1 2">
    <name type="scientific">Tepidibacillus fermentans</name>
    <dbReference type="NCBI Taxonomy" id="1281767"/>
    <lineage>
        <taxon>Bacteria</taxon>
        <taxon>Bacillati</taxon>
        <taxon>Bacillota</taxon>
        <taxon>Bacilli</taxon>
        <taxon>Bacillales</taxon>
        <taxon>Bacillaceae</taxon>
        <taxon>Tepidibacillus</taxon>
    </lineage>
</organism>
<dbReference type="RefSeq" id="WP_132770743.1">
    <property type="nucleotide sequence ID" value="NZ_SMAB01000032.1"/>
</dbReference>
<sequence length="283" mass="33473">MKKEKPIQFIHDRNCWIDTSQNGLIVLTNPQKIGEANSLEQYLKKIGSKIEVAVLIKTRRKGKPSVIMGGNPNGPYTCRLRQQLSRKYTPFLFLKSHEAELLSLILKDKRYLNWYLHTVESVIFRDIDPKAIEKGLILYSNYYLPKNEKPLDLDWLKRQLDDLSRKHVLHIITFWGTPRNEVTKEISRHPIKKVFVYPTNSSWKNTDPKIEIVNDFYQSTQHADVLIIGEPREEFMTISFPKIARSMSKKILIDPFYLFEREEMNILNWNYIFRSVRTSKPIY</sequence>
<name>A0A4R3K5A4_9BACI</name>
<accession>A0A4R3K5A4</accession>
<proteinExistence type="predicted"/>
<reference evidence="1 2" key="1">
    <citation type="submission" date="2019-03" db="EMBL/GenBank/DDBJ databases">
        <title>Genomic Encyclopedia of Type Strains, Phase IV (KMG-IV): sequencing the most valuable type-strain genomes for metagenomic binning, comparative biology and taxonomic classification.</title>
        <authorList>
            <person name="Goeker M."/>
        </authorList>
    </citation>
    <scope>NUCLEOTIDE SEQUENCE [LARGE SCALE GENOMIC DNA]</scope>
    <source>
        <strain evidence="1 2">DSM 23802</strain>
    </source>
</reference>
<evidence type="ECO:0000313" key="2">
    <source>
        <dbReference type="Proteomes" id="UP000295788"/>
    </source>
</evidence>
<dbReference type="Gene3D" id="3.40.50.720">
    <property type="entry name" value="NAD(P)-binding Rossmann-like Domain"/>
    <property type="match status" value="1"/>
</dbReference>
<dbReference type="EMBL" id="SMAB01000032">
    <property type="protein sequence ID" value="TCS77949.1"/>
    <property type="molecule type" value="Genomic_DNA"/>
</dbReference>
<comment type="caution">
    <text evidence="1">The sequence shown here is derived from an EMBL/GenBank/DDBJ whole genome shotgun (WGS) entry which is preliminary data.</text>
</comment>
<dbReference type="OrthoDB" id="9883391at2"/>
<evidence type="ECO:0000313" key="1">
    <source>
        <dbReference type="EMBL" id="TCS77949.1"/>
    </source>
</evidence>
<gene>
    <name evidence="1" type="ORF">EDD72_1325</name>
</gene>
<protein>
    <submittedName>
        <fullName evidence="1">Uncharacterized protein</fullName>
    </submittedName>
</protein>
<dbReference type="AlphaFoldDB" id="A0A4R3K5A4"/>
<keyword evidence="2" id="KW-1185">Reference proteome</keyword>
<dbReference type="Proteomes" id="UP000295788">
    <property type="component" value="Unassembled WGS sequence"/>
</dbReference>